<evidence type="ECO:0000313" key="1">
    <source>
        <dbReference type="EMBL" id="ROU08932.1"/>
    </source>
</evidence>
<sequence length="213" mass="23113">MTDRPYSPSCDRNRDPILAVLREQFADRRQALEIGSGTGQHAVHFAAAMPWLRWQCSDAAAYLPGIRAWLDEAALPNTPPPLELQAVAGPAPGFAPAPPLPRGPAGDARGFDAAFSANTLHIMGWPQVEAFFAGLATVLAGQASVVVYGPFNYRGRYTSDSNREFDGWLKARDPVSGIRDFEAVDALAAALGLRLLEDIAMPANNRCLVWRRD</sequence>
<gene>
    <name evidence="1" type="ORF">D9T17_02285</name>
</gene>
<name>A0A3N2RN83_LYSEN</name>
<comment type="caution">
    <text evidence="1">The sequence shown here is derived from an EMBL/GenBank/DDBJ whole genome shotgun (WGS) entry which is preliminary data.</text>
</comment>
<organism evidence="1 2">
    <name type="scientific">Lysobacter enzymogenes</name>
    <dbReference type="NCBI Taxonomy" id="69"/>
    <lineage>
        <taxon>Bacteria</taxon>
        <taxon>Pseudomonadati</taxon>
        <taxon>Pseudomonadota</taxon>
        <taxon>Gammaproteobacteria</taxon>
        <taxon>Lysobacterales</taxon>
        <taxon>Lysobacteraceae</taxon>
        <taxon>Lysobacter</taxon>
    </lineage>
</organism>
<dbReference type="InterPro" id="IPR029063">
    <property type="entry name" value="SAM-dependent_MTases_sf"/>
</dbReference>
<dbReference type="AlphaFoldDB" id="A0A3N2RN83"/>
<dbReference type="RefSeq" id="WP_123645889.1">
    <property type="nucleotide sequence ID" value="NZ_RCTY01000006.1"/>
</dbReference>
<dbReference type="SUPFAM" id="SSF53335">
    <property type="entry name" value="S-adenosyl-L-methionine-dependent methyltransferases"/>
    <property type="match status" value="1"/>
</dbReference>
<dbReference type="Proteomes" id="UP000275910">
    <property type="component" value="Unassembled WGS sequence"/>
</dbReference>
<dbReference type="PANTHER" id="PTHR20974">
    <property type="entry name" value="UPF0585 PROTEIN CG18661"/>
    <property type="match status" value="1"/>
</dbReference>
<reference evidence="1 2" key="1">
    <citation type="submission" date="2018-10" db="EMBL/GenBank/DDBJ databases">
        <title>The genome of Lysobacter enzymogenes OH11.</title>
        <authorList>
            <person name="Liu F."/>
            <person name="Zhao Y."/>
            <person name="Qian G."/>
            <person name="Chen Y."/>
            <person name="Xu H."/>
        </authorList>
    </citation>
    <scope>NUCLEOTIDE SEQUENCE [LARGE SCALE GENOMIC DNA]</scope>
    <source>
        <strain evidence="1 2">OH11</strain>
    </source>
</reference>
<dbReference type="InterPro" id="IPR010342">
    <property type="entry name" value="DUF938"/>
</dbReference>
<dbReference type="EMBL" id="RCTY01000006">
    <property type="protein sequence ID" value="ROU08932.1"/>
    <property type="molecule type" value="Genomic_DNA"/>
</dbReference>
<dbReference type="Pfam" id="PF06080">
    <property type="entry name" value="DUF938"/>
    <property type="match status" value="1"/>
</dbReference>
<proteinExistence type="predicted"/>
<dbReference type="Gene3D" id="3.40.50.150">
    <property type="entry name" value="Vaccinia Virus protein VP39"/>
    <property type="match status" value="1"/>
</dbReference>
<protein>
    <submittedName>
        <fullName evidence="1">DUF938 domain-containing protein</fullName>
    </submittedName>
</protein>
<dbReference type="PANTHER" id="PTHR20974:SF0">
    <property type="entry name" value="UPF0585 PROTEIN CG18661"/>
    <property type="match status" value="1"/>
</dbReference>
<evidence type="ECO:0000313" key="2">
    <source>
        <dbReference type="Proteomes" id="UP000275910"/>
    </source>
</evidence>
<accession>A0A3N2RN83</accession>